<organism evidence="2 3">
    <name type="scientific">Hibiscus syriacus</name>
    <name type="common">Rose of Sharon</name>
    <dbReference type="NCBI Taxonomy" id="106335"/>
    <lineage>
        <taxon>Eukaryota</taxon>
        <taxon>Viridiplantae</taxon>
        <taxon>Streptophyta</taxon>
        <taxon>Embryophyta</taxon>
        <taxon>Tracheophyta</taxon>
        <taxon>Spermatophyta</taxon>
        <taxon>Magnoliopsida</taxon>
        <taxon>eudicotyledons</taxon>
        <taxon>Gunneridae</taxon>
        <taxon>Pentapetalae</taxon>
        <taxon>rosids</taxon>
        <taxon>malvids</taxon>
        <taxon>Malvales</taxon>
        <taxon>Malvaceae</taxon>
        <taxon>Malvoideae</taxon>
        <taxon>Hibiscus</taxon>
    </lineage>
</organism>
<accession>A0A6A2ZMU5</accession>
<keyword evidence="3" id="KW-1185">Reference proteome</keyword>
<protein>
    <submittedName>
        <fullName evidence="2">Uncharacterized protein</fullName>
    </submittedName>
</protein>
<dbReference type="EMBL" id="VEPZ02001120">
    <property type="protein sequence ID" value="KAE8693341.1"/>
    <property type="molecule type" value="Genomic_DNA"/>
</dbReference>
<evidence type="ECO:0000256" key="1">
    <source>
        <dbReference type="SAM" id="MobiDB-lite"/>
    </source>
</evidence>
<proteinExistence type="predicted"/>
<gene>
    <name evidence="2" type="ORF">F3Y22_tig00110813pilonHSYRG00207</name>
</gene>
<reference evidence="2" key="1">
    <citation type="submission" date="2019-09" db="EMBL/GenBank/DDBJ databases">
        <title>Draft genome information of white flower Hibiscus syriacus.</title>
        <authorList>
            <person name="Kim Y.-M."/>
        </authorList>
    </citation>
    <scope>NUCLEOTIDE SEQUENCE [LARGE SCALE GENOMIC DNA]</scope>
    <source>
        <strain evidence="2">YM2019G1</strain>
    </source>
</reference>
<evidence type="ECO:0000313" key="3">
    <source>
        <dbReference type="Proteomes" id="UP000436088"/>
    </source>
</evidence>
<dbReference type="AlphaFoldDB" id="A0A6A2ZMU5"/>
<dbReference type="Proteomes" id="UP000436088">
    <property type="component" value="Unassembled WGS sequence"/>
</dbReference>
<name>A0A6A2ZMU5_HIBSY</name>
<evidence type="ECO:0000313" key="2">
    <source>
        <dbReference type="EMBL" id="KAE8693341.1"/>
    </source>
</evidence>
<feature type="region of interest" description="Disordered" evidence="1">
    <location>
        <begin position="73"/>
        <end position="95"/>
    </location>
</feature>
<comment type="caution">
    <text evidence="2">The sequence shown here is derived from an EMBL/GenBank/DDBJ whole genome shotgun (WGS) entry which is preliminary data.</text>
</comment>
<sequence length="300" mass="32916">MCNNFNAIMGRHSSATPYDMYRGGSTNNLYGNIASSSRGMHSSANPFDLNMDMPSTSRGRRESSRFFDLNMESMEEPSSPPEELLREPGADGAETGLFIHPKSPQFNSNDDDDVDEVPTNVAQTDPPAQMYEADYGAMYRPEFANMPHLGDYGYYSSVNNAIQLQYGYTVSYKKAWLAKQNAIVKLHGEWDASYNELPGWCGVPKVGVNGRVVKMLSASEVVKRKAPANGKVEKVNGVKQVINGVSIVRRNISQSLVQKPITILGASVGFRVGGWKCLTDVVVKFNKGAVESVIVGEIKL</sequence>